<keyword evidence="2" id="KW-1185">Reference proteome</keyword>
<protein>
    <submittedName>
        <fullName evidence="1">Uncharacterized protein</fullName>
    </submittedName>
</protein>
<reference evidence="1 2" key="1">
    <citation type="journal article" date="2006" name="Science">
        <title>The genome of black cottonwood, Populus trichocarpa (Torr. &amp; Gray).</title>
        <authorList>
            <person name="Tuskan G.A."/>
            <person name="Difazio S."/>
            <person name="Jansson S."/>
            <person name="Bohlmann J."/>
            <person name="Grigoriev I."/>
            <person name="Hellsten U."/>
            <person name="Putnam N."/>
            <person name="Ralph S."/>
            <person name="Rombauts S."/>
            <person name="Salamov A."/>
            <person name="Schein J."/>
            <person name="Sterck L."/>
            <person name="Aerts A."/>
            <person name="Bhalerao R.R."/>
            <person name="Bhalerao R.P."/>
            <person name="Blaudez D."/>
            <person name="Boerjan W."/>
            <person name="Brun A."/>
            <person name="Brunner A."/>
            <person name="Busov V."/>
            <person name="Campbell M."/>
            <person name="Carlson J."/>
            <person name="Chalot M."/>
            <person name="Chapman J."/>
            <person name="Chen G.L."/>
            <person name="Cooper D."/>
            <person name="Coutinho P.M."/>
            <person name="Couturier J."/>
            <person name="Covert S."/>
            <person name="Cronk Q."/>
            <person name="Cunningham R."/>
            <person name="Davis J."/>
            <person name="Degroeve S."/>
            <person name="Dejardin A."/>
            <person name="Depamphilis C."/>
            <person name="Detter J."/>
            <person name="Dirks B."/>
            <person name="Dubchak I."/>
            <person name="Duplessis S."/>
            <person name="Ehlting J."/>
            <person name="Ellis B."/>
            <person name="Gendler K."/>
            <person name="Goodstein D."/>
            <person name="Gribskov M."/>
            <person name="Grimwood J."/>
            <person name="Groover A."/>
            <person name="Gunter L."/>
            <person name="Hamberger B."/>
            <person name="Heinze B."/>
            <person name="Helariutta Y."/>
            <person name="Henrissat B."/>
            <person name="Holligan D."/>
            <person name="Holt R."/>
            <person name="Huang W."/>
            <person name="Islam-Faridi N."/>
            <person name="Jones S."/>
            <person name="Jones-Rhoades M."/>
            <person name="Jorgensen R."/>
            <person name="Joshi C."/>
            <person name="Kangasjarvi J."/>
            <person name="Karlsson J."/>
            <person name="Kelleher C."/>
            <person name="Kirkpatrick R."/>
            <person name="Kirst M."/>
            <person name="Kohler A."/>
            <person name="Kalluri U."/>
            <person name="Larimer F."/>
            <person name="Leebens-Mack J."/>
            <person name="Leple J.C."/>
            <person name="Locascio P."/>
            <person name="Lou Y."/>
            <person name="Lucas S."/>
            <person name="Martin F."/>
            <person name="Montanini B."/>
            <person name="Napoli C."/>
            <person name="Nelson D.R."/>
            <person name="Nelson C."/>
            <person name="Nieminen K."/>
            <person name="Nilsson O."/>
            <person name="Pereda V."/>
            <person name="Peter G."/>
            <person name="Philippe R."/>
            <person name="Pilate G."/>
            <person name="Poliakov A."/>
            <person name="Razumovskaya J."/>
            <person name="Richardson P."/>
            <person name="Rinaldi C."/>
            <person name="Ritland K."/>
            <person name="Rouze P."/>
            <person name="Ryaboy D."/>
            <person name="Schmutz J."/>
            <person name="Schrader J."/>
            <person name="Segerman B."/>
            <person name="Shin H."/>
            <person name="Siddiqui A."/>
            <person name="Sterky F."/>
            <person name="Terry A."/>
            <person name="Tsai C.J."/>
            <person name="Uberbacher E."/>
            <person name="Unneberg P."/>
            <person name="Vahala J."/>
            <person name="Wall K."/>
            <person name="Wessler S."/>
            <person name="Yang G."/>
            <person name="Yin T."/>
            <person name="Douglas C."/>
            <person name="Marra M."/>
            <person name="Sandberg G."/>
            <person name="Van de Peer Y."/>
            <person name="Rokhsar D."/>
        </authorList>
    </citation>
    <scope>NUCLEOTIDE SEQUENCE [LARGE SCALE GENOMIC DNA]</scope>
    <source>
        <strain evidence="2">cv. Nisqually</strain>
    </source>
</reference>
<dbReference type="AlphaFoldDB" id="U5GH16"/>
<evidence type="ECO:0000313" key="1">
    <source>
        <dbReference type="EMBL" id="PNT38534.1"/>
    </source>
</evidence>
<name>U5GH16_POPTR</name>
<dbReference type="EMBL" id="CM009294">
    <property type="protein sequence ID" value="PNT38534.1"/>
    <property type="molecule type" value="Genomic_DNA"/>
</dbReference>
<proteinExistence type="predicted"/>
<organism evidence="1 2">
    <name type="scientific">Populus trichocarpa</name>
    <name type="common">Western balsam poplar</name>
    <name type="synonym">Populus balsamifera subsp. trichocarpa</name>
    <dbReference type="NCBI Taxonomy" id="3694"/>
    <lineage>
        <taxon>Eukaryota</taxon>
        <taxon>Viridiplantae</taxon>
        <taxon>Streptophyta</taxon>
        <taxon>Embryophyta</taxon>
        <taxon>Tracheophyta</taxon>
        <taxon>Spermatophyta</taxon>
        <taxon>Magnoliopsida</taxon>
        <taxon>eudicotyledons</taxon>
        <taxon>Gunneridae</taxon>
        <taxon>Pentapetalae</taxon>
        <taxon>rosids</taxon>
        <taxon>fabids</taxon>
        <taxon>Malpighiales</taxon>
        <taxon>Salicaceae</taxon>
        <taxon>Saliceae</taxon>
        <taxon>Populus</taxon>
    </lineage>
</organism>
<gene>
    <name evidence="1" type="ORF">POPTR_005G244600</name>
</gene>
<evidence type="ECO:0000313" key="2">
    <source>
        <dbReference type="Proteomes" id="UP000006729"/>
    </source>
</evidence>
<accession>U5GH16</accession>
<dbReference type="InParanoid" id="U5GH16"/>
<dbReference type="HOGENOM" id="CLU_2835962_0_0_1"/>
<sequence>METRFSHVWISKKSRASASQLPFFFPSLSLPPIFPFCSSAPGESRIIRLSPEKISPGEKGSRGDIF</sequence>
<dbReference type="Proteomes" id="UP000006729">
    <property type="component" value="Chromosome 5"/>
</dbReference>